<feature type="transmembrane region" description="Helical" evidence="1">
    <location>
        <begin position="121"/>
        <end position="141"/>
    </location>
</feature>
<dbReference type="PANTHER" id="PTHR39650">
    <property type="entry name" value="CDP-ARCHAEOL SYNTHASE"/>
    <property type="match status" value="1"/>
</dbReference>
<sequence length="160" mass="17822">MLLSLELFVMLVLANGSPVVVARLLHQTGNRPVDGGRVWRDARPVFGPSKTWRGLISGTVACLLFAAWVGLGWLFGALFGLLALLGDLISSFIKRRLGLESSSRALWLDQLPESLLPMMMAWFWLPLLLWEAVAVALLFALSNRLFSPVLYRLGIRKQPH</sequence>
<dbReference type="EMBL" id="LJZQ01000033">
    <property type="protein sequence ID" value="KPQ27224.1"/>
    <property type="molecule type" value="Genomic_DNA"/>
</dbReference>
<gene>
    <name evidence="2" type="ORF">HLUCCX14_15810</name>
</gene>
<evidence type="ECO:0000313" key="2">
    <source>
        <dbReference type="EMBL" id="KPQ27224.1"/>
    </source>
</evidence>
<dbReference type="OrthoDB" id="8850121at2"/>
<comment type="caution">
    <text evidence="2">The sequence shown here is derived from an EMBL/GenBank/DDBJ whole genome shotgun (WGS) entry which is preliminary data.</text>
</comment>
<dbReference type="PATRIC" id="fig|1305731.5.peg.1941"/>
<feature type="transmembrane region" description="Helical" evidence="1">
    <location>
        <begin position="55"/>
        <end position="86"/>
    </location>
</feature>
<dbReference type="PANTHER" id="PTHR39650:SF1">
    <property type="entry name" value="CDP-ARCHAEOL SYNTHASE"/>
    <property type="match status" value="1"/>
</dbReference>
<keyword evidence="1" id="KW-1133">Transmembrane helix</keyword>
<protein>
    <submittedName>
        <fullName evidence="2">Putative integral membrane protein DUF46</fullName>
    </submittedName>
</protein>
<dbReference type="Proteomes" id="UP000050416">
    <property type="component" value="Unassembled WGS sequence"/>
</dbReference>
<dbReference type="AlphaFoldDB" id="A0A0P7YAG3"/>
<dbReference type="Pfam" id="PF01864">
    <property type="entry name" value="CarS-like"/>
    <property type="match status" value="2"/>
</dbReference>
<keyword evidence="1" id="KW-0812">Transmembrane</keyword>
<reference evidence="2 3" key="1">
    <citation type="submission" date="2015-09" db="EMBL/GenBank/DDBJ databases">
        <title>Identification and resolution of microdiversity through metagenomic sequencing of parallel consortia.</title>
        <authorList>
            <person name="Nelson W.C."/>
            <person name="Romine M.F."/>
            <person name="Lindemann S.R."/>
        </authorList>
    </citation>
    <scope>NUCLEOTIDE SEQUENCE [LARGE SCALE GENOMIC DNA]</scope>
    <source>
        <strain evidence="2">HL-55</strain>
    </source>
</reference>
<proteinExistence type="predicted"/>
<accession>A0A0P7YAG3</accession>
<keyword evidence="1" id="KW-0472">Membrane</keyword>
<dbReference type="InterPro" id="IPR032690">
    <property type="entry name" value="CarS"/>
</dbReference>
<organism evidence="2 3">
    <name type="scientific">Marinobacter excellens HL-55</name>
    <dbReference type="NCBI Taxonomy" id="1305731"/>
    <lineage>
        <taxon>Bacteria</taxon>
        <taxon>Pseudomonadati</taxon>
        <taxon>Pseudomonadota</taxon>
        <taxon>Gammaproteobacteria</taxon>
        <taxon>Pseudomonadales</taxon>
        <taxon>Marinobacteraceae</taxon>
        <taxon>Marinobacter</taxon>
    </lineage>
</organism>
<evidence type="ECO:0000256" key="1">
    <source>
        <dbReference type="SAM" id="Phobius"/>
    </source>
</evidence>
<evidence type="ECO:0000313" key="3">
    <source>
        <dbReference type="Proteomes" id="UP000050416"/>
    </source>
</evidence>
<name>A0A0P7YAG3_9GAMM</name>
<dbReference type="STRING" id="1305731.GCA_000934705_03587"/>